<evidence type="ECO:0008006" key="3">
    <source>
        <dbReference type="Google" id="ProtNLM"/>
    </source>
</evidence>
<name>A0A177A6R3_9PEZI</name>
<dbReference type="SUPFAM" id="SSF53335">
    <property type="entry name" value="S-adenosyl-L-methionine-dependent methyltransferases"/>
    <property type="match status" value="1"/>
</dbReference>
<feature type="compositionally biased region" description="Polar residues" evidence="1">
    <location>
        <begin position="147"/>
        <end position="156"/>
    </location>
</feature>
<dbReference type="GeneID" id="36288872"/>
<dbReference type="Proteomes" id="UP000077154">
    <property type="component" value="Unassembled WGS sequence"/>
</dbReference>
<feature type="region of interest" description="Disordered" evidence="1">
    <location>
        <begin position="137"/>
        <end position="237"/>
    </location>
</feature>
<dbReference type="RefSeq" id="XP_024322262.1">
    <property type="nucleotide sequence ID" value="XM_024469422.1"/>
</dbReference>
<evidence type="ECO:0000256" key="1">
    <source>
        <dbReference type="SAM" id="MobiDB-lite"/>
    </source>
</evidence>
<protein>
    <recommendedName>
        <fullName evidence="3">Methyltransferase domain-containing protein</fullName>
    </recommendedName>
</protein>
<proteinExistence type="predicted"/>
<feature type="compositionally biased region" description="Low complexity" evidence="1">
    <location>
        <begin position="164"/>
        <end position="180"/>
    </location>
</feature>
<organism evidence="2">
    <name type="scientific">Pseudogymnoascus destructans</name>
    <dbReference type="NCBI Taxonomy" id="655981"/>
    <lineage>
        <taxon>Eukaryota</taxon>
        <taxon>Fungi</taxon>
        <taxon>Dikarya</taxon>
        <taxon>Ascomycota</taxon>
        <taxon>Pezizomycotina</taxon>
        <taxon>Leotiomycetes</taxon>
        <taxon>Thelebolales</taxon>
        <taxon>Thelebolaceae</taxon>
        <taxon>Pseudogymnoascus</taxon>
    </lineage>
</organism>
<dbReference type="OrthoDB" id="2013972at2759"/>
<dbReference type="Gene3D" id="3.40.50.150">
    <property type="entry name" value="Vaccinia Virus protein VP39"/>
    <property type="match status" value="1"/>
</dbReference>
<feature type="compositionally biased region" description="Basic and acidic residues" evidence="1">
    <location>
        <begin position="188"/>
        <end position="203"/>
    </location>
</feature>
<dbReference type="VEuPathDB" id="FungiDB:GMDG_06360"/>
<evidence type="ECO:0000313" key="2">
    <source>
        <dbReference type="EMBL" id="OAF56971.2"/>
    </source>
</evidence>
<accession>A0A177A6R3</accession>
<gene>
    <name evidence="2" type="ORF">VC83_05808</name>
</gene>
<dbReference type="InterPro" id="IPR029063">
    <property type="entry name" value="SAM-dependent_MTases_sf"/>
</dbReference>
<dbReference type="EMBL" id="KV441401">
    <property type="protein sequence ID" value="OAF56971.2"/>
    <property type="molecule type" value="Genomic_DNA"/>
</dbReference>
<sequence>MDDLEDGANDVGSVGGSSYTSITSSILRGEIGEGGRTYVYEKEEYGLPMDKCHAKYYAMLEKKRFFAPIESNPQKILDLGCGTGIWCIDVANEYPSAEVLPARGTFLTSQVIGVTLHPHSLTGNFHTTYVHLQPELPAQQLPGSPRTAASSLTTWSAPGCGKRTASTSSSAATSSPSATSQANRPVLHSRETRRIHRVPDRNSMHRLRRQHAPSRWQLSEIRRQPEPLGQDIQDADR</sequence>
<dbReference type="AlphaFoldDB" id="A0A177A6R3"/>
<reference evidence="2" key="1">
    <citation type="submission" date="2016-03" db="EMBL/GenBank/DDBJ databases">
        <title>Updated assembly of Pseudogymnoascus destructans, the fungus causing white-nose syndrome of bats.</title>
        <authorList>
            <person name="Palmer J.M."/>
            <person name="Drees K.P."/>
            <person name="Foster J.T."/>
            <person name="Lindner D.L."/>
        </authorList>
    </citation>
    <scope>NUCLEOTIDE SEQUENCE [LARGE SCALE GENOMIC DNA]</scope>
    <source>
        <strain evidence="2">20631-21</strain>
    </source>
</reference>